<evidence type="ECO:0000256" key="1">
    <source>
        <dbReference type="SAM" id="MobiDB-lite"/>
    </source>
</evidence>
<feature type="transmembrane region" description="Helical" evidence="2">
    <location>
        <begin position="187"/>
        <end position="211"/>
    </location>
</feature>
<dbReference type="PANTHER" id="PTHR42024:SF1">
    <property type="entry name" value="AMINO ACID PERMEASE_ SLC12A DOMAIN-CONTAINING PROTEIN"/>
    <property type="match status" value="1"/>
</dbReference>
<feature type="transmembrane region" description="Helical" evidence="2">
    <location>
        <begin position="389"/>
        <end position="413"/>
    </location>
</feature>
<name>M7U7Q9_BOTF1</name>
<feature type="transmembrane region" description="Helical" evidence="2">
    <location>
        <begin position="419"/>
        <end position="443"/>
    </location>
</feature>
<organism evidence="3 4">
    <name type="scientific">Botryotinia fuckeliana (strain BcDW1)</name>
    <name type="common">Noble rot fungus</name>
    <name type="synonym">Botrytis cinerea</name>
    <dbReference type="NCBI Taxonomy" id="1290391"/>
    <lineage>
        <taxon>Eukaryota</taxon>
        <taxon>Fungi</taxon>
        <taxon>Dikarya</taxon>
        <taxon>Ascomycota</taxon>
        <taxon>Pezizomycotina</taxon>
        <taxon>Leotiomycetes</taxon>
        <taxon>Helotiales</taxon>
        <taxon>Sclerotiniaceae</taxon>
        <taxon>Botrytis</taxon>
    </lineage>
</organism>
<accession>M7U7Q9</accession>
<feature type="transmembrane region" description="Helical" evidence="2">
    <location>
        <begin position="242"/>
        <end position="263"/>
    </location>
</feature>
<evidence type="ECO:0000256" key="2">
    <source>
        <dbReference type="SAM" id="Phobius"/>
    </source>
</evidence>
<evidence type="ECO:0000313" key="3">
    <source>
        <dbReference type="EMBL" id="EMR89665.1"/>
    </source>
</evidence>
<keyword evidence="2" id="KW-0812">Transmembrane</keyword>
<dbReference type="OrthoDB" id="4838853at2759"/>
<reference evidence="4" key="1">
    <citation type="journal article" date="2013" name="Genome Announc.">
        <title>Draft genome sequence of Botrytis cinerea BcDW1, inoculum for noble rot of grape berries.</title>
        <authorList>
            <person name="Blanco-Ulate B."/>
            <person name="Allen G."/>
            <person name="Powell A.L."/>
            <person name="Cantu D."/>
        </authorList>
    </citation>
    <scope>NUCLEOTIDE SEQUENCE [LARGE SCALE GENOMIC DNA]</scope>
    <source>
        <strain evidence="4">BcDW1</strain>
    </source>
</reference>
<dbReference type="HOGENOM" id="CLU_036526_0_0_1"/>
<dbReference type="Proteomes" id="UP000012045">
    <property type="component" value="Unassembled WGS sequence"/>
</dbReference>
<sequence>MPHLGHYYSSRSDPALYRCAKWVIGLIGEFRNPRSLRYHLPAHTNINIYISMSSTTAGAGEGGAPQLPVIEVGQNHSEIPPVVNEAEKKEEGRPLTPGSSANVTLNGAVGGAEHTNEAPSINVIDPHNNTIEEIPAYLPAETVDNGNAIFNATQALASDSDNASNALAAPPPYEKLAQKNPKPTDHLSITIGPAVILLSDIVFPCIIYYVWFDIHRSRWAKACEAYPKNECPLEKPEYDKDILGYAIICFGFGELYILIVRVARLLKYRDLCAPLLSRSKWELDATSWVYGVSMLMALIPFVVGSELEIPELYLYSPGFLMSFLGIVMVISLIPFKIPIGINSHARGSPMRPFIYYAAEDFIAVDGLQDREFRVRYNARYDSSPGFRRMFLHLTLWWISGVLVYLGCLSAVIWSLEFHYAFGLSLGVLFAYLAIWALSSYYWVDRVMKKEKRAYEERVAKC</sequence>
<protein>
    <submittedName>
        <fullName evidence="3">Uncharacterized protein</fullName>
    </submittedName>
</protein>
<dbReference type="STRING" id="1290391.M7U7Q9"/>
<gene>
    <name evidence="3" type="ORF">BcDW1_1739</name>
</gene>
<feature type="transmembrane region" description="Helical" evidence="2">
    <location>
        <begin position="283"/>
        <end position="303"/>
    </location>
</feature>
<keyword evidence="2" id="KW-0472">Membrane</keyword>
<dbReference type="AlphaFoldDB" id="M7U7Q9"/>
<feature type="transmembrane region" description="Helical" evidence="2">
    <location>
        <begin position="315"/>
        <end position="335"/>
    </location>
</feature>
<feature type="region of interest" description="Disordered" evidence="1">
    <location>
        <begin position="161"/>
        <end position="181"/>
    </location>
</feature>
<keyword evidence="2" id="KW-1133">Transmembrane helix</keyword>
<evidence type="ECO:0000313" key="4">
    <source>
        <dbReference type="Proteomes" id="UP000012045"/>
    </source>
</evidence>
<proteinExistence type="predicted"/>
<dbReference type="PANTHER" id="PTHR42024">
    <property type="entry name" value="AMINO ACID PERMEASE_ SLC12A DOMAIN-CONTAINING PROTEIN"/>
    <property type="match status" value="1"/>
</dbReference>
<dbReference type="EMBL" id="KB707738">
    <property type="protein sequence ID" value="EMR89665.1"/>
    <property type="molecule type" value="Genomic_DNA"/>
</dbReference>